<evidence type="ECO:0000313" key="7">
    <source>
        <dbReference type="Proteomes" id="UP000594118"/>
    </source>
</evidence>
<evidence type="ECO:0000256" key="3">
    <source>
        <dbReference type="ARBA" id="ARBA00023163"/>
    </source>
</evidence>
<dbReference type="SMART" id="SM00345">
    <property type="entry name" value="HTH_GNTR"/>
    <property type="match status" value="1"/>
</dbReference>
<dbReference type="Pfam" id="PF07702">
    <property type="entry name" value="UTRA"/>
    <property type="match status" value="1"/>
</dbReference>
<keyword evidence="3" id="KW-0804">Transcription</keyword>
<dbReference type="InterPro" id="IPR036388">
    <property type="entry name" value="WH-like_DNA-bd_sf"/>
</dbReference>
<dbReference type="EMBL" id="CP045201">
    <property type="protein sequence ID" value="QOL82273.1"/>
    <property type="molecule type" value="Genomic_DNA"/>
</dbReference>
<dbReference type="SUPFAM" id="SSF46785">
    <property type="entry name" value="Winged helix' DNA-binding domain"/>
    <property type="match status" value="1"/>
</dbReference>
<accession>A0A7L9WQR4</accession>
<sequence length="290" mass="31271">MIRVQLPDRIYGSDVTAQKSPTLDPSSPVPLYQQLYVLLRSQIHAGPLAPGDKIMGEAELCAAFDVSRITAKRALNELADSGLVVRQRGRGTRVSDRIPPRPIKSSIDGLLETVGQMGRTTSVKVLSSGLTLAPPEVLSRLALAPGARAMQALRVRSLGDQTLSYVETWVPEDIAALVEGQDASRTPLLLLLEQAGVPVSAATQTITATLADATSAAALNIPAGAPLIDTRRVVYDSSDRPVEFIKVLYRPELYQFEMSMRRVQSDTGRAWISDQPDARGTPKDPPPESP</sequence>
<dbReference type="PRINTS" id="PR00035">
    <property type="entry name" value="HTHGNTR"/>
</dbReference>
<gene>
    <name evidence="6" type="ORF">F3W81_16410</name>
</gene>
<feature type="compositionally biased region" description="Basic and acidic residues" evidence="4">
    <location>
        <begin position="276"/>
        <end position="290"/>
    </location>
</feature>
<reference evidence="6 7" key="1">
    <citation type="submission" date="2019-10" db="EMBL/GenBank/DDBJ databases">
        <title>Pseudopuniceibacterium sp. HQ09 islated from Antarctica.</title>
        <authorList>
            <person name="Liao L."/>
            <person name="Su S."/>
            <person name="Chen B."/>
            <person name="Yu Y."/>
        </authorList>
    </citation>
    <scope>NUCLEOTIDE SEQUENCE [LARGE SCALE GENOMIC DNA]</scope>
    <source>
        <strain evidence="6 7">HQ09</strain>
    </source>
</reference>
<organism evidence="6 7">
    <name type="scientific">Pseudooceanicola spongiae</name>
    <dbReference type="NCBI Taxonomy" id="2613965"/>
    <lineage>
        <taxon>Bacteria</taxon>
        <taxon>Pseudomonadati</taxon>
        <taxon>Pseudomonadota</taxon>
        <taxon>Alphaproteobacteria</taxon>
        <taxon>Rhodobacterales</taxon>
        <taxon>Paracoccaceae</taxon>
        <taxon>Pseudooceanicola</taxon>
    </lineage>
</organism>
<dbReference type="AlphaFoldDB" id="A0A7L9WQR4"/>
<dbReference type="Gene3D" id="3.40.1410.10">
    <property type="entry name" value="Chorismate lyase-like"/>
    <property type="match status" value="1"/>
</dbReference>
<dbReference type="GO" id="GO:0045892">
    <property type="term" value="P:negative regulation of DNA-templated transcription"/>
    <property type="evidence" value="ECO:0007669"/>
    <property type="project" value="TreeGrafter"/>
</dbReference>
<feature type="domain" description="HTH gntR-type" evidence="5">
    <location>
        <begin position="29"/>
        <end position="97"/>
    </location>
</feature>
<dbReference type="SUPFAM" id="SSF64288">
    <property type="entry name" value="Chorismate lyase-like"/>
    <property type="match status" value="1"/>
</dbReference>
<proteinExistence type="predicted"/>
<keyword evidence="2" id="KW-0238">DNA-binding</keyword>
<dbReference type="InterPro" id="IPR050679">
    <property type="entry name" value="Bact_HTH_transcr_reg"/>
</dbReference>
<dbReference type="Gene3D" id="1.10.10.10">
    <property type="entry name" value="Winged helix-like DNA-binding domain superfamily/Winged helix DNA-binding domain"/>
    <property type="match status" value="1"/>
</dbReference>
<dbReference type="Proteomes" id="UP000594118">
    <property type="component" value="Chromosome"/>
</dbReference>
<evidence type="ECO:0000313" key="6">
    <source>
        <dbReference type="EMBL" id="QOL82273.1"/>
    </source>
</evidence>
<dbReference type="InterPro" id="IPR011663">
    <property type="entry name" value="UTRA"/>
</dbReference>
<dbReference type="InterPro" id="IPR000524">
    <property type="entry name" value="Tscrpt_reg_HTH_GntR"/>
</dbReference>
<dbReference type="GO" id="GO:0003700">
    <property type="term" value="F:DNA-binding transcription factor activity"/>
    <property type="evidence" value="ECO:0007669"/>
    <property type="project" value="InterPro"/>
</dbReference>
<dbReference type="GO" id="GO:0003677">
    <property type="term" value="F:DNA binding"/>
    <property type="evidence" value="ECO:0007669"/>
    <property type="project" value="UniProtKB-KW"/>
</dbReference>
<feature type="region of interest" description="Disordered" evidence="4">
    <location>
        <begin position="266"/>
        <end position="290"/>
    </location>
</feature>
<dbReference type="Pfam" id="PF00392">
    <property type="entry name" value="GntR"/>
    <property type="match status" value="1"/>
</dbReference>
<dbReference type="PANTHER" id="PTHR44846:SF1">
    <property type="entry name" value="MANNOSYL-D-GLYCERATE TRANSPORT_METABOLISM SYSTEM REPRESSOR MNGR-RELATED"/>
    <property type="match status" value="1"/>
</dbReference>
<dbReference type="PROSITE" id="PS50949">
    <property type="entry name" value="HTH_GNTR"/>
    <property type="match status" value="1"/>
</dbReference>
<evidence type="ECO:0000256" key="2">
    <source>
        <dbReference type="ARBA" id="ARBA00023125"/>
    </source>
</evidence>
<dbReference type="KEGG" id="pshq:F3W81_16410"/>
<evidence type="ECO:0000259" key="5">
    <source>
        <dbReference type="PROSITE" id="PS50949"/>
    </source>
</evidence>
<keyword evidence="1" id="KW-0805">Transcription regulation</keyword>
<keyword evidence="7" id="KW-1185">Reference proteome</keyword>
<evidence type="ECO:0000256" key="1">
    <source>
        <dbReference type="ARBA" id="ARBA00023015"/>
    </source>
</evidence>
<dbReference type="CDD" id="cd07377">
    <property type="entry name" value="WHTH_GntR"/>
    <property type="match status" value="1"/>
</dbReference>
<dbReference type="SMART" id="SM00866">
    <property type="entry name" value="UTRA"/>
    <property type="match status" value="1"/>
</dbReference>
<dbReference type="InterPro" id="IPR028978">
    <property type="entry name" value="Chorismate_lyase_/UTRA_dom_sf"/>
</dbReference>
<dbReference type="InterPro" id="IPR036390">
    <property type="entry name" value="WH_DNA-bd_sf"/>
</dbReference>
<name>A0A7L9WQR4_9RHOB</name>
<dbReference type="PANTHER" id="PTHR44846">
    <property type="entry name" value="MANNOSYL-D-GLYCERATE TRANSPORT/METABOLISM SYSTEM REPRESSOR MNGR-RELATED"/>
    <property type="match status" value="1"/>
</dbReference>
<protein>
    <submittedName>
        <fullName evidence="6">UTRA domain-containing protein</fullName>
    </submittedName>
</protein>
<evidence type="ECO:0000256" key="4">
    <source>
        <dbReference type="SAM" id="MobiDB-lite"/>
    </source>
</evidence>